<dbReference type="AlphaFoldDB" id="K0T8K1"/>
<dbReference type="EMBL" id="AGNL01014204">
    <property type="protein sequence ID" value="EJK66812.1"/>
    <property type="molecule type" value="Genomic_DNA"/>
</dbReference>
<gene>
    <name evidence="3" type="ORF">THAOC_12226</name>
</gene>
<evidence type="ECO:0000313" key="3">
    <source>
        <dbReference type="EMBL" id="EJK66812.1"/>
    </source>
</evidence>
<dbReference type="Gene3D" id="3.20.20.190">
    <property type="entry name" value="Phosphatidylinositol (PI) phosphodiesterase"/>
    <property type="match status" value="1"/>
</dbReference>
<dbReference type="eggNOG" id="KOG4306">
    <property type="taxonomic scope" value="Eukaryota"/>
</dbReference>
<organism evidence="3 4">
    <name type="scientific">Thalassiosira oceanica</name>
    <name type="common">Marine diatom</name>
    <dbReference type="NCBI Taxonomy" id="159749"/>
    <lineage>
        <taxon>Eukaryota</taxon>
        <taxon>Sar</taxon>
        <taxon>Stramenopiles</taxon>
        <taxon>Ochrophyta</taxon>
        <taxon>Bacillariophyta</taxon>
        <taxon>Coscinodiscophyceae</taxon>
        <taxon>Thalassiosirophycidae</taxon>
        <taxon>Thalassiosirales</taxon>
        <taxon>Thalassiosiraceae</taxon>
        <taxon>Thalassiosira</taxon>
    </lineage>
</organism>
<feature type="region of interest" description="Disordered" evidence="1">
    <location>
        <begin position="84"/>
        <end position="114"/>
    </location>
</feature>
<dbReference type="PANTHER" id="PTHR13593:SF113">
    <property type="entry name" value="SI:DKEY-266F7.9"/>
    <property type="match status" value="1"/>
</dbReference>
<evidence type="ECO:0000313" key="4">
    <source>
        <dbReference type="Proteomes" id="UP000266841"/>
    </source>
</evidence>
<dbReference type="OrthoDB" id="1046782at2759"/>
<dbReference type="InterPro" id="IPR051057">
    <property type="entry name" value="PI-PLC_domain"/>
</dbReference>
<dbReference type="Proteomes" id="UP000266841">
    <property type="component" value="Unassembled WGS sequence"/>
</dbReference>
<comment type="caution">
    <text evidence="3">The sequence shown here is derived from an EMBL/GenBank/DDBJ whole genome shotgun (WGS) entry which is preliminary data.</text>
</comment>
<proteinExistence type="predicted"/>
<dbReference type="SUPFAM" id="SSF51695">
    <property type="entry name" value="PLC-like phosphodiesterases"/>
    <property type="match status" value="1"/>
</dbReference>
<dbReference type="GO" id="GO:0006629">
    <property type="term" value="P:lipid metabolic process"/>
    <property type="evidence" value="ECO:0007669"/>
    <property type="project" value="InterPro"/>
</dbReference>
<evidence type="ECO:0000256" key="1">
    <source>
        <dbReference type="SAM" id="MobiDB-lite"/>
    </source>
</evidence>
<feature type="region of interest" description="Disordered" evidence="1">
    <location>
        <begin position="126"/>
        <end position="201"/>
    </location>
</feature>
<dbReference type="PANTHER" id="PTHR13593">
    <property type="match status" value="1"/>
</dbReference>
<name>K0T8K1_THAOC</name>
<dbReference type="InterPro" id="IPR017946">
    <property type="entry name" value="PLC-like_Pdiesterase_TIM-brl"/>
</dbReference>
<feature type="domain" description="Phosphatidylinositol-specific phospholipase C X" evidence="2">
    <location>
        <begin position="214"/>
        <end position="319"/>
    </location>
</feature>
<sequence length="782" mass="85464">MNRSGCGTHSGGLVKGVIPNNLSQVHKAIDSRSHGGAGGSARPPPFPILGTCVCMEKFYAKEEAKPKASLSIFPVWSAKPATASWLGRQRRGGRSSDTVTPLHPSTPPPARRRRYAPSALVSLDGCEIGGGDDVSPSSASDQTKPFRPAGIGPRRQLLPVRVPHAHAARVRLRRRRRQPRLDDEAPGGASGREAQGKRSDRAKNPEDIWLIRVGRCQNLSVYDQLVRGVRYLDLRLGADTGATPPGALDDIYICHGMLKGGPFSDTVNEIHKFIDDNPGEFLVIEMAKESDMLPCHQYLALHHTKETFGDAMITNDDVDEWFKCCHATLSDIESNEKRLLVVVNDKLRSFEHDGTQYDGKKTSEEFACHPNKRFITNRWHDTDDLSTLIEKNVAFKKRNGDCRKLLVSQFVLTPKAPGSLTHALLLLAGQKTLRPASLAQRMYSSGALADCLSGNADGHCWGIVLLDFVDLTPRTMRLDTGEKSGVERGVILQDWGCGDERGGEYTDAVQRPGDIGWTTQRFHPDGRNRSKHHLLAPISFETLHKSKRGAGPDYYLRSHSGGLIGGRLHLPKVLDRLGFVQLPCVGILRLPAPSDLAQHLAAGHGWVLVAYDGIIHLGRGAIKSGGLRRLLPPGVLRVIVRGESRGGKGVGFSSGENEREVSCRQCQCYLSDPAGGGARNNTQSGATFGASPRRPAWTPRPSLIGLVYCVSTHCASMKFCSSPEISRAAERRVNRGAWRLRLIITQARGITFFLAADELVAGLDLDIFDRRTEDQSTVGIVI</sequence>
<dbReference type="GO" id="GO:0008081">
    <property type="term" value="F:phosphoric diester hydrolase activity"/>
    <property type="evidence" value="ECO:0007669"/>
    <property type="project" value="InterPro"/>
</dbReference>
<reference evidence="3 4" key="1">
    <citation type="journal article" date="2012" name="Genome Biol.">
        <title>Genome and low-iron response of an oceanic diatom adapted to chronic iron limitation.</title>
        <authorList>
            <person name="Lommer M."/>
            <person name="Specht M."/>
            <person name="Roy A.S."/>
            <person name="Kraemer L."/>
            <person name="Andreson R."/>
            <person name="Gutowska M.A."/>
            <person name="Wolf J."/>
            <person name="Bergner S.V."/>
            <person name="Schilhabel M.B."/>
            <person name="Klostermeier U.C."/>
            <person name="Beiko R.G."/>
            <person name="Rosenstiel P."/>
            <person name="Hippler M."/>
            <person name="Laroche J."/>
        </authorList>
    </citation>
    <scope>NUCLEOTIDE SEQUENCE [LARGE SCALE GENOMIC DNA]</scope>
    <source>
        <strain evidence="3 4">CCMP1005</strain>
    </source>
</reference>
<dbReference type="Pfam" id="PF00388">
    <property type="entry name" value="PI-PLC-X"/>
    <property type="match status" value="1"/>
</dbReference>
<evidence type="ECO:0000259" key="2">
    <source>
        <dbReference type="Pfam" id="PF00388"/>
    </source>
</evidence>
<protein>
    <recommendedName>
        <fullName evidence="2">Phosphatidylinositol-specific phospholipase C X domain-containing protein</fullName>
    </recommendedName>
</protein>
<accession>K0T8K1</accession>
<feature type="compositionally biased region" description="Basic residues" evidence="1">
    <location>
        <begin position="163"/>
        <end position="178"/>
    </location>
</feature>
<dbReference type="PROSITE" id="PS50007">
    <property type="entry name" value="PIPLC_X_DOMAIN"/>
    <property type="match status" value="1"/>
</dbReference>
<keyword evidence="4" id="KW-1185">Reference proteome</keyword>
<dbReference type="InterPro" id="IPR000909">
    <property type="entry name" value="PLipase_C_PInositol-sp_X_dom"/>
</dbReference>